<feature type="repeat" description="Pumilio" evidence="2">
    <location>
        <begin position="610"/>
        <end position="645"/>
    </location>
</feature>
<feature type="region of interest" description="Disordered" evidence="3">
    <location>
        <begin position="1"/>
        <end position="21"/>
    </location>
</feature>
<sequence>MMTFSRHSGGGVDNSNSHSEHTNRAISYARVTATAPIRTKISGGLIGAVSTSAPQDEQRHFSYDASFSLGNLAIEGGDIHLNRAALREKTISKLHDTTLTGQDNQQVHASVAIQAVYRGYRQRKQLLAILRKECIDLRRRCHEKDVQLAANTRELEYKSILIEQFSKSTKPSKPIECCPVVSRANKPTLSETPLPIWCYSHMGAMATDGQDRLTRPDDGIDIMLNNIQNLSLEFAAVDILTDDQSVDSPSITTFPLSLAEAKPLSIWAPTLSTSTTSKQFEPTPDNHFDAVKYIWASPSTTSTEIALSKEYYGQNEYSGDMCAMDPSFLFKYAPELQHEGDTDVRVAFRVLVDKIIKTNDQPSSIYLQQRLKSDTMENRAHIFDAVYQQVISLMKNRFGNFLVQCCLDYCSQRQIWTLINCMRGQVVSLSCDRFGCHTIDCVDEDVKMTLITELLQSIPETFTHRFACHVWQRIFESGWTGEPPNIMSHIQAVIGGHWNTIANDENGSLVVQCIFDNCTHDQIEPIIQEIFSVTAGLAKGQWGNWVIQHIIENGSPEQRSHVLEVVSQNVFELSTDQFASKVVEKCIKLASKNEAHFLIEKIIEPQPNDQGRPHLLGMMNNQYANYVVQNVLNIADSPHRDTCIRILTPHLSVLRGSKYGQRVASMCEKSMRMANLKYGTPMTSIASILN</sequence>
<evidence type="ECO:0000256" key="3">
    <source>
        <dbReference type="SAM" id="MobiDB-lite"/>
    </source>
</evidence>
<dbReference type="PROSITE" id="PS50303">
    <property type="entry name" value="PUM_HD"/>
    <property type="match status" value="1"/>
</dbReference>
<dbReference type="CDD" id="cd07920">
    <property type="entry name" value="Pumilio"/>
    <property type="match status" value="1"/>
</dbReference>
<evidence type="ECO:0000256" key="2">
    <source>
        <dbReference type="PROSITE-ProRule" id="PRU00317"/>
    </source>
</evidence>
<keyword evidence="6" id="KW-1185">Reference proteome</keyword>
<name>A0ABQ8F8G0_9FUNG</name>
<dbReference type="SMART" id="SM00025">
    <property type="entry name" value="Pumilio"/>
    <property type="match status" value="7"/>
</dbReference>
<feature type="repeat" description="Pumilio" evidence="2">
    <location>
        <begin position="564"/>
        <end position="600"/>
    </location>
</feature>
<accession>A0ABQ8F8G0</accession>
<comment type="caution">
    <text evidence="5">The sequence shown here is derived from an EMBL/GenBank/DDBJ whole genome shotgun (WGS) entry which is preliminary data.</text>
</comment>
<dbReference type="PROSITE" id="PS50302">
    <property type="entry name" value="PUM"/>
    <property type="match status" value="4"/>
</dbReference>
<evidence type="ECO:0000313" key="5">
    <source>
        <dbReference type="EMBL" id="KAH6592488.1"/>
    </source>
</evidence>
<evidence type="ECO:0000313" key="6">
    <source>
        <dbReference type="Proteomes" id="UP001648503"/>
    </source>
</evidence>
<dbReference type="InterPro" id="IPR033133">
    <property type="entry name" value="PUM-HD"/>
</dbReference>
<dbReference type="Proteomes" id="UP001648503">
    <property type="component" value="Unassembled WGS sequence"/>
</dbReference>
<dbReference type="Pfam" id="PF00806">
    <property type="entry name" value="PUF"/>
    <property type="match status" value="7"/>
</dbReference>
<protein>
    <recommendedName>
        <fullName evidence="4">PUM-HD domain-containing protein</fullName>
    </recommendedName>
</protein>
<feature type="repeat" description="Pumilio" evidence="2">
    <location>
        <begin position="385"/>
        <end position="420"/>
    </location>
</feature>
<keyword evidence="1" id="KW-0677">Repeat</keyword>
<evidence type="ECO:0000256" key="1">
    <source>
        <dbReference type="ARBA" id="ARBA00022737"/>
    </source>
</evidence>
<evidence type="ECO:0000259" key="4">
    <source>
        <dbReference type="PROSITE" id="PS50303"/>
    </source>
</evidence>
<organism evidence="5 6">
    <name type="scientific">Batrachochytrium salamandrivorans</name>
    <dbReference type="NCBI Taxonomy" id="1357716"/>
    <lineage>
        <taxon>Eukaryota</taxon>
        <taxon>Fungi</taxon>
        <taxon>Fungi incertae sedis</taxon>
        <taxon>Chytridiomycota</taxon>
        <taxon>Chytridiomycota incertae sedis</taxon>
        <taxon>Chytridiomycetes</taxon>
        <taxon>Rhizophydiales</taxon>
        <taxon>Rhizophydiales incertae sedis</taxon>
        <taxon>Batrachochytrium</taxon>
    </lineage>
</organism>
<feature type="repeat" description="Pumilio" evidence="2">
    <location>
        <begin position="492"/>
        <end position="528"/>
    </location>
</feature>
<proteinExistence type="predicted"/>
<feature type="domain" description="PUM-HD" evidence="4">
    <location>
        <begin position="325"/>
        <end position="671"/>
    </location>
</feature>
<dbReference type="EMBL" id="JAFCIX010000379">
    <property type="protein sequence ID" value="KAH6592488.1"/>
    <property type="molecule type" value="Genomic_DNA"/>
</dbReference>
<dbReference type="SUPFAM" id="SSF48371">
    <property type="entry name" value="ARM repeat"/>
    <property type="match status" value="1"/>
</dbReference>
<dbReference type="PANTHER" id="PTHR12537:SF48">
    <property type="entry name" value="MEIOTIC COILED-COIL PROTEIN 2"/>
    <property type="match status" value="1"/>
</dbReference>
<dbReference type="InterPro" id="IPR033712">
    <property type="entry name" value="Pumilio_RNA-bd"/>
</dbReference>
<reference evidence="5 6" key="1">
    <citation type="submission" date="2021-02" db="EMBL/GenBank/DDBJ databases">
        <title>Variation within the Batrachochytrium salamandrivorans European outbreak.</title>
        <authorList>
            <person name="Kelly M."/>
            <person name="Pasmans F."/>
            <person name="Shea T.P."/>
            <person name="Munoz J.F."/>
            <person name="Carranza S."/>
            <person name="Cuomo C.A."/>
            <person name="Martel A."/>
        </authorList>
    </citation>
    <scope>NUCLEOTIDE SEQUENCE [LARGE SCALE GENOMIC DNA]</scope>
    <source>
        <strain evidence="5 6">AMFP18/2</strain>
    </source>
</reference>
<dbReference type="PANTHER" id="PTHR12537">
    <property type="entry name" value="RNA BINDING PROTEIN PUMILIO-RELATED"/>
    <property type="match status" value="1"/>
</dbReference>
<dbReference type="Gene3D" id="1.25.10.10">
    <property type="entry name" value="Leucine-rich Repeat Variant"/>
    <property type="match status" value="1"/>
</dbReference>
<gene>
    <name evidence="5" type="ORF">BASA50_008103</name>
</gene>
<dbReference type="InterPro" id="IPR001313">
    <property type="entry name" value="Pumilio_RNA-bd_rpt"/>
</dbReference>
<dbReference type="InterPro" id="IPR011989">
    <property type="entry name" value="ARM-like"/>
</dbReference>
<dbReference type="PROSITE" id="PS50096">
    <property type="entry name" value="IQ"/>
    <property type="match status" value="1"/>
</dbReference>
<dbReference type="InterPro" id="IPR016024">
    <property type="entry name" value="ARM-type_fold"/>
</dbReference>